<reference evidence="1 2" key="1">
    <citation type="submission" date="2017-10" db="EMBL/GenBank/DDBJ databases">
        <title>Nyctiphanis sp. nov., isolated from the stomach of the euphausiid Nyctiphanes simplex (Hansen, 1911) in the Gulf of California.</title>
        <authorList>
            <person name="Gomez-Gil B."/>
            <person name="Aguilar-Mendez M."/>
            <person name="Lopez-Cortes A."/>
            <person name="Gomez-Gutierrez J."/>
            <person name="Roque A."/>
            <person name="Lang E."/>
            <person name="Gonzalez-Castillo A."/>
        </authorList>
    </citation>
    <scope>NUCLEOTIDE SEQUENCE [LARGE SCALE GENOMIC DNA]</scope>
    <source>
        <strain evidence="1 2">CAIM 600</strain>
    </source>
</reference>
<evidence type="ECO:0000313" key="1">
    <source>
        <dbReference type="EMBL" id="RXJ73084.1"/>
    </source>
</evidence>
<organism evidence="1 2">
    <name type="scientific">Veronia nyctiphanis</name>
    <dbReference type="NCBI Taxonomy" id="1278244"/>
    <lineage>
        <taxon>Bacteria</taxon>
        <taxon>Pseudomonadati</taxon>
        <taxon>Pseudomonadota</taxon>
        <taxon>Gammaproteobacteria</taxon>
        <taxon>Vibrionales</taxon>
        <taxon>Vibrionaceae</taxon>
        <taxon>Veronia</taxon>
    </lineage>
</organism>
<sequence>MQSLRMIKILFALIFISILSGCVSSSAQKPALVSEAETTLESFKRFPELTPFFEHAYGYAVFPSVGKGAFWVGGAYGKGIVYKKHVAVAKTELKQVSVGFAFGGQAFSEILFFENAKTFDDFMSGSMALSAQASASVLTEGAAASAGTQGVTAGSSVHEYKARYVNGTAVFTQNKGGLMVEAAIAGQHFEIKDL</sequence>
<dbReference type="OrthoDB" id="117166at2"/>
<dbReference type="CDD" id="cd11524">
    <property type="entry name" value="SYLF"/>
    <property type="match status" value="1"/>
</dbReference>
<evidence type="ECO:0000313" key="2">
    <source>
        <dbReference type="Proteomes" id="UP000290287"/>
    </source>
</evidence>
<dbReference type="PROSITE" id="PS51257">
    <property type="entry name" value="PROKAR_LIPOPROTEIN"/>
    <property type="match status" value="1"/>
</dbReference>
<proteinExistence type="predicted"/>
<accession>A0A4Q0YSI3</accession>
<dbReference type="Proteomes" id="UP000290287">
    <property type="component" value="Unassembled WGS sequence"/>
</dbReference>
<gene>
    <name evidence="1" type="ORF">CS022_11245</name>
</gene>
<protein>
    <recommendedName>
        <fullName evidence="3">Ysc84 actin-binding domain-containing protein</fullName>
    </recommendedName>
</protein>
<evidence type="ECO:0008006" key="3">
    <source>
        <dbReference type="Google" id="ProtNLM"/>
    </source>
</evidence>
<name>A0A4Q0YSI3_9GAMM</name>
<keyword evidence="2" id="KW-1185">Reference proteome</keyword>
<dbReference type="AlphaFoldDB" id="A0A4Q0YSI3"/>
<dbReference type="EMBL" id="PEIB01000012">
    <property type="protein sequence ID" value="RXJ73084.1"/>
    <property type="molecule type" value="Genomic_DNA"/>
</dbReference>
<dbReference type="RefSeq" id="WP_129122339.1">
    <property type="nucleotide sequence ID" value="NZ_PEIB01000012.1"/>
</dbReference>
<comment type="caution">
    <text evidence="1">The sequence shown here is derived from an EMBL/GenBank/DDBJ whole genome shotgun (WGS) entry which is preliminary data.</text>
</comment>